<organism evidence="2 3">
    <name type="scientific">Pseudohoeflea coraliihabitans</name>
    <dbReference type="NCBI Taxonomy" id="2860393"/>
    <lineage>
        <taxon>Bacteria</taxon>
        <taxon>Pseudomonadati</taxon>
        <taxon>Pseudomonadota</taxon>
        <taxon>Alphaproteobacteria</taxon>
        <taxon>Hyphomicrobiales</taxon>
        <taxon>Rhizobiaceae</taxon>
        <taxon>Pseudohoeflea</taxon>
    </lineage>
</organism>
<feature type="compositionally biased region" description="Low complexity" evidence="1">
    <location>
        <begin position="51"/>
        <end position="67"/>
    </location>
</feature>
<dbReference type="RefSeq" id="WP_219203340.1">
    <property type="nucleotide sequence ID" value="NZ_JAHWQX010000004.1"/>
</dbReference>
<proteinExistence type="predicted"/>
<evidence type="ECO:0000313" key="2">
    <source>
        <dbReference type="EMBL" id="MBW3098717.1"/>
    </source>
</evidence>
<evidence type="ECO:0000313" key="3">
    <source>
        <dbReference type="Proteomes" id="UP001430804"/>
    </source>
</evidence>
<dbReference type="Proteomes" id="UP001430804">
    <property type="component" value="Unassembled WGS sequence"/>
</dbReference>
<feature type="region of interest" description="Disordered" evidence="1">
    <location>
        <begin position="20"/>
        <end position="77"/>
    </location>
</feature>
<protein>
    <submittedName>
        <fullName evidence="2">Uncharacterized protein</fullName>
    </submittedName>
</protein>
<keyword evidence="3" id="KW-1185">Reference proteome</keyword>
<name>A0ABS6WRX6_9HYPH</name>
<evidence type="ECO:0000256" key="1">
    <source>
        <dbReference type="SAM" id="MobiDB-lite"/>
    </source>
</evidence>
<gene>
    <name evidence="2" type="ORF">KY465_15640</name>
</gene>
<feature type="compositionally biased region" description="Basic and acidic residues" evidence="1">
    <location>
        <begin position="20"/>
        <end position="50"/>
    </location>
</feature>
<dbReference type="EMBL" id="JAHWQX010000004">
    <property type="protein sequence ID" value="MBW3098717.1"/>
    <property type="molecule type" value="Genomic_DNA"/>
</dbReference>
<accession>A0ABS6WRX6</accession>
<reference evidence="2" key="1">
    <citation type="submission" date="2021-07" db="EMBL/GenBank/DDBJ databases">
        <title>Pseudohoeflea marina sp. nov. a polyhydroxyalcanoate-producing bacterium.</title>
        <authorList>
            <person name="Zheng W."/>
            <person name="Yu S."/>
            <person name="Huang Y."/>
        </authorList>
    </citation>
    <scope>NUCLEOTIDE SEQUENCE</scope>
    <source>
        <strain evidence="2">DP4N28-3</strain>
    </source>
</reference>
<comment type="caution">
    <text evidence="2">The sequence shown here is derived from an EMBL/GenBank/DDBJ whole genome shotgun (WGS) entry which is preliminary data.</text>
</comment>
<sequence length="77" mass="8227">MPQSQTMKVCKAAKAGEGLEKEAMKEEKTFEQKSGHHLEKGAERFDERARAAGGPAPTDAPDAAETEIAPEATDRGT</sequence>